<feature type="active site" description="Nucleophile" evidence="7">
    <location>
        <position position="338"/>
    </location>
</feature>
<proteinExistence type="inferred from homology"/>
<comment type="pathway">
    <text evidence="1 7">Cell wall biogenesis; peptidoglycan biosynthesis.</text>
</comment>
<sequence>MKPLSRLLAAALGLMAAACMFPAFATQEPSPEAPSAQEPSQQEPSQQEPSAQEPSQEPTTRATPSYGPETARATREAAQRYADIAKSGGWPRIAKPLGPDSHGKPVADLRRRLAIEGYLSKDASDSANWDAALTDAVKAFQANMGLEQTGAVSRQTLRELNVKPADRARALAATAARLSRMRFHFGDRYVTVNIPATAVEAVEGDRALAHYDAIVGGKRDPSPQIATRIISVDVNPTWTVPASIIRKELLPKLKRNPAALARQNIRVLDGRGREVDPSKLRRLSASRAARFTFRQDPGPKNALGSLRINMPNSSAVFMHDTPQKKLFDRDYRFLSHGCVRVEGVYDLAAWLLDPEGKEWDEAALRDEVEQGRTEKIRLRHPTPVAWVYMTGWATGDGPAHFRHDIYNLDRGGKSKPRHGRRARG</sequence>
<dbReference type="InterPro" id="IPR036365">
    <property type="entry name" value="PGBD-like_sf"/>
</dbReference>
<protein>
    <submittedName>
        <fullName evidence="11">Murein L,D-transpeptidase</fullName>
    </submittedName>
</protein>
<dbReference type="EMBL" id="BSEC01000001">
    <property type="protein sequence ID" value="GLI93903.1"/>
    <property type="molecule type" value="Genomic_DNA"/>
</dbReference>
<dbReference type="GO" id="GO:0016740">
    <property type="term" value="F:transferase activity"/>
    <property type="evidence" value="ECO:0007669"/>
    <property type="project" value="UniProtKB-KW"/>
</dbReference>
<dbReference type="GO" id="GO:0004180">
    <property type="term" value="F:carboxypeptidase activity"/>
    <property type="evidence" value="ECO:0007669"/>
    <property type="project" value="UniProtKB-ARBA"/>
</dbReference>
<dbReference type="CDD" id="cd16913">
    <property type="entry name" value="YkuD_like"/>
    <property type="match status" value="1"/>
</dbReference>
<gene>
    <name evidence="11" type="ORF">LMG27198_28950</name>
</gene>
<dbReference type="Pfam" id="PF01471">
    <property type="entry name" value="PG_binding_1"/>
    <property type="match status" value="1"/>
</dbReference>
<evidence type="ECO:0000256" key="2">
    <source>
        <dbReference type="ARBA" id="ARBA00005992"/>
    </source>
</evidence>
<evidence type="ECO:0000256" key="4">
    <source>
        <dbReference type="ARBA" id="ARBA00022960"/>
    </source>
</evidence>
<dbReference type="SUPFAM" id="SSF141523">
    <property type="entry name" value="L,D-transpeptidase catalytic domain-like"/>
    <property type="match status" value="1"/>
</dbReference>
<evidence type="ECO:0000313" key="11">
    <source>
        <dbReference type="EMBL" id="GLI93903.1"/>
    </source>
</evidence>
<name>A0A9W6GVW4_9HYPH</name>
<dbReference type="PANTHER" id="PTHR41533">
    <property type="entry name" value="L,D-TRANSPEPTIDASE HI_1667-RELATED"/>
    <property type="match status" value="1"/>
</dbReference>
<feature type="signal peptide" evidence="9">
    <location>
        <begin position="1"/>
        <end position="25"/>
    </location>
</feature>
<feature type="compositionally biased region" description="Low complexity" evidence="8">
    <location>
        <begin position="27"/>
        <end position="58"/>
    </location>
</feature>
<dbReference type="PANTHER" id="PTHR41533:SF1">
    <property type="entry name" value="L,D-TRANSPEPTIDASE YCBB-RELATED"/>
    <property type="match status" value="1"/>
</dbReference>
<dbReference type="PROSITE" id="PS51257">
    <property type="entry name" value="PROKAR_LIPOPROTEIN"/>
    <property type="match status" value="1"/>
</dbReference>
<feature type="active site" description="Proton donor/acceptor" evidence="7">
    <location>
        <position position="319"/>
    </location>
</feature>
<accession>A0A9W6GVW4</accession>
<dbReference type="Gene3D" id="2.40.440.10">
    <property type="entry name" value="L,D-transpeptidase catalytic domain-like"/>
    <property type="match status" value="1"/>
</dbReference>
<keyword evidence="3" id="KW-0808">Transferase</keyword>
<evidence type="ECO:0000259" key="10">
    <source>
        <dbReference type="PROSITE" id="PS52029"/>
    </source>
</evidence>
<comment type="caution">
    <text evidence="11">The sequence shown here is derived from an EMBL/GenBank/DDBJ whole genome shotgun (WGS) entry which is preliminary data.</text>
</comment>
<dbReference type="InterPro" id="IPR052905">
    <property type="entry name" value="LD-transpeptidase_YkuD-like"/>
</dbReference>
<evidence type="ECO:0000313" key="12">
    <source>
        <dbReference type="Proteomes" id="UP001144323"/>
    </source>
</evidence>
<keyword evidence="9" id="KW-0732">Signal</keyword>
<dbReference type="Proteomes" id="UP001144323">
    <property type="component" value="Unassembled WGS sequence"/>
</dbReference>
<keyword evidence="5 7" id="KW-0573">Peptidoglycan synthesis</keyword>
<dbReference type="GO" id="GO:0009252">
    <property type="term" value="P:peptidoglycan biosynthetic process"/>
    <property type="evidence" value="ECO:0007669"/>
    <property type="project" value="UniProtKB-KW"/>
</dbReference>
<dbReference type="Pfam" id="PF03734">
    <property type="entry name" value="YkuD"/>
    <property type="match status" value="1"/>
</dbReference>
<organism evidence="11 12">
    <name type="scientific">Methylocystis echinoides</name>
    <dbReference type="NCBI Taxonomy" id="29468"/>
    <lineage>
        <taxon>Bacteria</taxon>
        <taxon>Pseudomonadati</taxon>
        <taxon>Pseudomonadota</taxon>
        <taxon>Alphaproteobacteria</taxon>
        <taxon>Hyphomicrobiales</taxon>
        <taxon>Methylocystaceae</taxon>
        <taxon>Methylocystis</taxon>
    </lineage>
</organism>
<dbReference type="RefSeq" id="WP_281803938.1">
    <property type="nucleotide sequence ID" value="NZ_BSEC01000001.1"/>
</dbReference>
<evidence type="ECO:0000256" key="8">
    <source>
        <dbReference type="SAM" id="MobiDB-lite"/>
    </source>
</evidence>
<dbReference type="GO" id="GO:0008360">
    <property type="term" value="P:regulation of cell shape"/>
    <property type="evidence" value="ECO:0007669"/>
    <property type="project" value="UniProtKB-UniRule"/>
</dbReference>
<dbReference type="InterPro" id="IPR002477">
    <property type="entry name" value="Peptidoglycan-bd-like"/>
</dbReference>
<evidence type="ECO:0000256" key="6">
    <source>
        <dbReference type="ARBA" id="ARBA00023316"/>
    </source>
</evidence>
<dbReference type="GO" id="GO:0071555">
    <property type="term" value="P:cell wall organization"/>
    <property type="evidence" value="ECO:0007669"/>
    <property type="project" value="UniProtKB-UniRule"/>
</dbReference>
<dbReference type="InterPro" id="IPR038063">
    <property type="entry name" value="Transpep_catalytic_dom"/>
</dbReference>
<evidence type="ECO:0000256" key="7">
    <source>
        <dbReference type="PROSITE-ProRule" id="PRU01373"/>
    </source>
</evidence>
<evidence type="ECO:0000256" key="1">
    <source>
        <dbReference type="ARBA" id="ARBA00004752"/>
    </source>
</evidence>
<feature type="domain" description="L,D-TPase catalytic" evidence="10">
    <location>
        <begin position="188"/>
        <end position="362"/>
    </location>
</feature>
<keyword evidence="4 7" id="KW-0133">Cell shape</keyword>
<reference evidence="11" key="1">
    <citation type="journal article" date="2023" name="Int. J. Syst. Evol. Microbiol.">
        <title>Methylocystis iwaonis sp. nov., a type II methane-oxidizing bacterium from surface soil of a rice paddy field in Japan, and emended description of the genus Methylocystis (ex Whittenbury et al. 1970) Bowman et al. 1993.</title>
        <authorList>
            <person name="Kaise H."/>
            <person name="Sawadogo J.B."/>
            <person name="Alam M.S."/>
            <person name="Ueno C."/>
            <person name="Dianou D."/>
            <person name="Shinjo R."/>
            <person name="Asakawa S."/>
        </authorList>
    </citation>
    <scope>NUCLEOTIDE SEQUENCE</scope>
    <source>
        <strain evidence="11">LMG27198</strain>
    </source>
</reference>
<evidence type="ECO:0000256" key="9">
    <source>
        <dbReference type="SAM" id="SignalP"/>
    </source>
</evidence>
<dbReference type="PROSITE" id="PS52029">
    <property type="entry name" value="LD_TPASE"/>
    <property type="match status" value="1"/>
</dbReference>
<dbReference type="AlphaFoldDB" id="A0A9W6GVW4"/>
<dbReference type="InterPro" id="IPR036366">
    <property type="entry name" value="PGBDSf"/>
</dbReference>
<feature type="region of interest" description="Disordered" evidence="8">
    <location>
        <begin position="26"/>
        <end position="76"/>
    </location>
</feature>
<dbReference type="Gene3D" id="1.10.101.10">
    <property type="entry name" value="PGBD-like superfamily/PGBD"/>
    <property type="match status" value="1"/>
</dbReference>
<keyword evidence="6 7" id="KW-0961">Cell wall biogenesis/degradation</keyword>
<keyword evidence="12" id="KW-1185">Reference proteome</keyword>
<dbReference type="InterPro" id="IPR005490">
    <property type="entry name" value="LD_TPept_cat_dom"/>
</dbReference>
<feature type="chain" id="PRO_5040731747" evidence="9">
    <location>
        <begin position="26"/>
        <end position="424"/>
    </location>
</feature>
<comment type="similarity">
    <text evidence="2">Belongs to the YkuD family.</text>
</comment>
<evidence type="ECO:0000256" key="5">
    <source>
        <dbReference type="ARBA" id="ARBA00022984"/>
    </source>
</evidence>
<evidence type="ECO:0000256" key="3">
    <source>
        <dbReference type="ARBA" id="ARBA00022679"/>
    </source>
</evidence>
<dbReference type="SUPFAM" id="SSF47090">
    <property type="entry name" value="PGBD-like"/>
    <property type="match status" value="1"/>
</dbReference>